<dbReference type="Proteomes" id="UP000552644">
    <property type="component" value="Unassembled WGS sequence"/>
</dbReference>
<dbReference type="Pfam" id="PF19054">
    <property type="entry name" value="DUF5753"/>
    <property type="match status" value="1"/>
</dbReference>
<dbReference type="PROSITE" id="PS50943">
    <property type="entry name" value="HTH_CROC1"/>
    <property type="match status" value="1"/>
</dbReference>
<protein>
    <submittedName>
        <fullName evidence="2">Transcriptional regulator with XRE-family HTH domain</fullName>
    </submittedName>
</protein>
<dbReference type="SMART" id="SM00530">
    <property type="entry name" value="HTH_XRE"/>
    <property type="match status" value="1"/>
</dbReference>
<comment type="caution">
    <text evidence="2">The sequence shown here is derived from an EMBL/GenBank/DDBJ whole genome shotgun (WGS) entry which is preliminary data.</text>
</comment>
<dbReference type="SUPFAM" id="SSF47413">
    <property type="entry name" value="lambda repressor-like DNA-binding domains"/>
    <property type="match status" value="1"/>
</dbReference>
<keyword evidence="3" id="KW-1185">Reference proteome</keyword>
<dbReference type="InterPro" id="IPR010982">
    <property type="entry name" value="Lambda_DNA-bd_dom_sf"/>
</dbReference>
<dbReference type="RefSeq" id="WP_184713269.1">
    <property type="nucleotide sequence ID" value="NZ_JACHJP010000001.1"/>
</dbReference>
<dbReference type="Gene3D" id="1.10.260.40">
    <property type="entry name" value="lambda repressor-like DNA-binding domains"/>
    <property type="match status" value="1"/>
</dbReference>
<organism evidence="2 3">
    <name type="scientific">Streptosporangium saharense</name>
    <dbReference type="NCBI Taxonomy" id="1706840"/>
    <lineage>
        <taxon>Bacteria</taxon>
        <taxon>Bacillati</taxon>
        <taxon>Actinomycetota</taxon>
        <taxon>Actinomycetes</taxon>
        <taxon>Streptosporangiales</taxon>
        <taxon>Streptosporangiaceae</taxon>
        <taxon>Streptosporangium</taxon>
    </lineage>
</organism>
<evidence type="ECO:0000259" key="1">
    <source>
        <dbReference type="PROSITE" id="PS50943"/>
    </source>
</evidence>
<reference evidence="2 3" key="1">
    <citation type="submission" date="2020-08" db="EMBL/GenBank/DDBJ databases">
        <title>Genomic Encyclopedia of Type Strains, Phase III (KMG-III): the genomes of soil and plant-associated and newly described type strains.</title>
        <authorList>
            <person name="Whitman W."/>
        </authorList>
    </citation>
    <scope>NUCLEOTIDE SEQUENCE [LARGE SCALE GENOMIC DNA]</scope>
    <source>
        <strain evidence="2 3">CECT 8840</strain>
    </source>
</reference>
<gene>
    <name evidence="2" type="ORF">FHS44_001716</name>
</gene>
<name>A0A7W7QJK6_9ACTN</name>
<dbReference type="InterPro" id="IPR043917">
    <property type="entry name" value="DUF5753"/>
</dbReference>
<feature type="domain" description="HTH cro/C1-type" evidence="1">
    <location>
        <begin position="35"/>
        <end position="88"/>
    </location>
</feature>
<dbReference type="EMBL" id="JACHJP010000001">
    <property type="protein sequence ID" value="MBB4914644.1"/>
    <property type="molecule type" value="Genomic_DNA"/>
</dbReference>
<accession>A0A7W7QJK6</accession>
<dbReference type="InterPro" id="IPR001387">
    <property type="entry name" value="Cro/C1-type_HTH"/>
</dbReference>
<dbReference type="GO" id="GO:0003677">
    <property type="term" value="F:DNA binding"/>
    <property type="evidence" value="ECO:0007669"/>
    <property type="project" value="InterPro"/>
</dbReference>
<dbReference type="AlphaFoldDB" id="A0A7W7QJK6"/>
<sequence>MHIETTKDLRENRIVDGSPTGAGPIVLRMLLGVRLRRLREEKNVSLEEAGETIRASRSKISRLELGRTGFKQRDVADLLTRYGLTDEAERATLLEMARQASRRGWWQPYGDLVPSWLDSYLGLEQAAAVIRAYEVQLVPELLQTEDYARAAIRLAHQDATNTERERRVELRMLRQQILHRRNAPRLWAVIDEAALRRPIGGTAVMRAQLEHLIAATELSHVTVQVMPFSAGGHAACGGPITILRMPEQQLPDVVCLRHHTGAVCPDRPGDVQRYWHIMNQLVIQAEPATGTRDILNRVIAELPDL</sequence>
<evidence type="ECO:0000313" key="2">
    <source>
        <dbReference type="EMBL" id="MBB4914644.1"/>
    </source>
</evidence>
<evidence type="ECO:0000313" key="3">
    <source>
        <dbReference type="Proteomes" id="UP000552644"/>
    </source>
</evidence>
<proteinExistence type="predicted"/>
<dbReference type="Pfam" id="PF13560">
    <property type="entry name" value="HTH_31"/>
    <property type="match status" value="1"/>
</dbReference>